<dbReference type="PANTHER" id="PTHR18895">
    <property type="entry name" value="HEMK METHYLTRANSFERASE"/>
    <property type="match status" value="1"/>
</dbReference>
<dbReference type="InterPro" id="IPR029063">
    <property type="entry name" value="SAM-dependent_MTases_sf"/>
</dbReference>
<keyword evidence="2" id="KW-0489">Methyltransferase</keyword>
<feature type="domain" description="Methyltransferase small" evidence="1">
    <location>
        <begin position="16"/>
        <end position="107"/>
    </location>
</feature>
<dbReference type="GO" id="GO:0003676">
    <property type="term" value="F:nucleic acid binding"/>
    <property type="evidence" value="ECO:0007669"/>
    <property type="project" value="InterPro"/>
</dbReference>
<protein>
    <submittedName>
        <fullName evidence="2">Methylase of polypeptide subunit release factors</fullName>
    </submittedName>
</protein>
<proteinExistence type="predicted"/>
<evidence type="ECO:0000313" key="2">
    <source>
        <dbReference type="EMBL" id="MBB5084085.1"/>
    </source>
</evidence>
<gene>
    <name evidence="2" type="ORF">HNR40_009593</name>
</gene>
<dbReference type="GO" id="GO:0032259">
    <property type="term" value="P:methylation"/>
    <property type="evidence" value="ECO:0007669"/>
    <property type="project" value="UniProtKB-KW"/>
</dbReference>
<evidence type="ECO:0000259" key="1">
    <source>
        <dbReference type="Pfam" id="PF05175"/>
    </source>
</evidence>
<dbReference type="GO" id="GO:0008757">
    <property type="term" value="F:S-adenosylmethionine-dependent methyltransferase activity"/>
    <property type="evidence" value="ECO:0007669"/>
    <property type="project" value="UniProtKB-ARBA"/>
</dbReference>
<feature type="non-terminal residue" evidence="2">
    <location>
        <position position="113"/>
    </location>
</feature>
<keyword evidence="2" id="KW-0808">Transferase</keyword>
<name>A0A7W8EKC3_9ACTN</name>
<comment type="caution">
    <text evidence="2">The sequence shown here is derived from an EMBL/GenBank/DDBJ whole genome shotgun (WGS) entry which is preliminary data.</text>
</comment>
<dbReference type="SUPFAM" id="SSF53335">
    <property type="entry name" value="S-adenosyl-L-methionine-dependent methyltransferases"/>
    <property type="match status" value="1"/>
</dbReference>
<dbReference type="InterPro" id="IPR002052">
    <property type="entry name" value="DNA_methylase_N6_adenine_CS"/>
</dbReference>
<dbReference type="Gene3D" id="3.40.50.150">
    <property type="entry name" value="Vaccinia Virus protein VP39"/>
    <property type="match status" value="1"/>
</dbReference>
<evidence type="ECO:0000313" key="3">
    <source>
        <dbReference type="Proteomes" id="UP000568380"/>
    </source>
</evidence>
<sequence length="113" mass="11965">MFLLRPPGVYRPQGDTDLLAAALAADVLPAGARVLDLCTGTGMLALCAARGGLARVTAVDLSWRAVLAARVNAMVRGLRVRVRRGSLFAPIGREMFDLIVANPPYVIGPSRLP</sequence>
<accession>A0A7W8EKC3</accession>
<dbReference type="InterPro" id="IPR007848">
    <property type="entry name" value="Small_mtfrase_dom"/>
</dbReference>
<dbReference type="CDD" id="cd02440">
    <property type="entry name" value="AdoMet_MTases"/>
    <property type="match status" value="1"/>
</dbReference>
<dbReference type="Pfam" id="PF05175">
    <property type="entry name" value="MTS"/>
    <property type="match status" value="1"/>
</dbReference>
<dbReference type="InterPro" id="IPR050320">
    <property type="entry name" value="N5-glutamine_MTase"/>
</dbReference>
<reference evidence="2 3" key="1">
    <citation type="submission" date="2020-08" db="EMBL/GenBank/DDBJ databases">
        <title>Genomic Encyclopedia of Type Strains, Phase IV (KMG-IV): sequencing the most valuable type-strain genomes for metagenomic binning, comparative biology and taxonomic classification.</title>
        <authorList>
            <person name="Goeker M."/>
        </authorList>
    </citation>
    <scope>NUCLEOTIDE SEQUENCE [LARGE SCALE GENOMIC DNA]</scope>
    <source>
        <strain evidence="2 3">DSM 45385</strain>
    </source>
</reference>
<keyword evidence="3" id="KW-1185">Reference proteome</keyword>
<organism evidence="2 3">
    <name type="scientific">Nonomuraea endophytica</name>
    <dbReference type="NCBI Taxonomy" id="714136"/>
    <lineage>
        <taxon>Bacteria</taxon>
        <taxon>Bacillati</taxon>
        <taxon>Actinomycetota</taxon>
        <taxon>Actinomycetes</taxon>
        <taxon>Streptosporangiales</taxon>
        <taxon>Streptosporangiaceae</taxon>
        <taxon>Nonomuraea</taxon>
    </lineage>
</organism>
<dbReference type="PANTHER" id="PTHR18895:SF74">
    <property type="entry name" value="MTRF1L RELEASE FACTOR GLUTAMINE METHYLTRANSFERASE"/>
    <property type="match status" value="1"/>
</dbReference>
<dbReference type="RefSeq" id="WP_184973709.1">
    <property type="nucleotide sequence ID" value="NZ_JACHIN010000020.1"/>
</dbReference>
<dbReference type="EMBL" id="JACHIN010000020">
    <property type="protein sequence ID" value="MBB5084085.1"/>
    <property type="molecule type" value="Genomic_DNA"/>
</dbReference>
<dbReference type="GO" id="GO:0008170">
    <property type="term" value="F:N-methyltransferase activity"/>
    <property type="evidence" value="ECO:0007669"/>
    <property type="project" value="UniProtKB-ARBA"/>
</dbReference>
<dbReference type="AlphaFoldDB" id="A0A7W8EKC3"/>
<dbReference type="PROSITE" id="PS00092">
    <property type="entry name" value="N6_MTASE"/>
    <property type="match status" value="1"/>
</dbReference>
<dbReference type="Proteomes" id="UP000568380">
    <property type="component" value="Unassembled WGS sequence"/>
</dbReference>